<dbReference type="STRING" id="419940.SAMN05421824_1919"/>
<accession>A0A1H9GU71</accession>
<dbReference type="Gene3D" id="3.20.20.370">
    <property type="entry name" value="Glycoside hydrolase/deacetylase"/>
    <property type="match status" value="1"/>
</dbReference>
<dbReference type="NCBIfam" id="NF003814">
    <property type="entry name" value="PRK05406.1-3"/>
    <property type="match status" value="1"/>
</dbReference>
<dbReference type="CDD" id="cd10801">
    <property type="entry name" value="LamB_YcsF_like_1"/>
    <property type="match status" value="1"/>
</dbReference>
<evidence type="ECO:0000313" key="2">
    <source>
        <dbReference type="Proteomes" id="UP000198999"/>
    </source>
</evidence>
<protein>
    <submittedName>
        <fullName evidence="1">UPF0271 protein</fullName>
    </submittedName>
</protein>
<dbReference type="PANTHER" id="PTHR30292:SF0">
    <property type="entry name" value="5-OXOPROLINASE SUBUNIT A"/>
    <property type="match status" value="1"/>
</dbReference>
<dbReference type="Proteomes" id="UP000198999">
    <property type="component" value="Unassembled WGS sequence"/>
</dbReference>
<evidence type="ECO:0000313" key="1">
    <source>
        <dbReference type="EMBL" id="SEQ53614.1"/>
    </source>
</evidence>
<organism evidence="1 2">
    <name type="scientific">Hyunsoonleella jejuensis</name>
    <dbReference type="NCBI Taxonomy" id="419940"/>
    <lineage>
        <taxon>Bacteria</taxon>
        <taxon>Pseudomonadati</taxon>
        <taxon>Bacteroidota</taxon>
        <taxon>Flavobacteriia</taxon>
        <taxon>Flavobacteriales</taxon>
        <taxon>Flavobacteriaceae</taxon>
    </lineage>
</organism>
<dbReference type="OrthoDB" id="9773478at2"/>
<dbReference type="InterPro" id="IPR011330">
    <property type="entry name" value="Glyco_hydro/deAcase_b/a-brl"/>
</dbReference>
<dbReference type="Pfam" id="PF03746">
    <property type="entry name" value="LamB_YcsF"/>
    <property type="match status" value="1"/>
</dbReference>
<reference evidence="1 2" key="1">
    <citation type="submission" date="2016-10" db="EMBL/GenBank/DDBJ databases">
        <authorList>
            <person name="de Groot N.N."/>
        </authorList>
    </citation>
    <scope>NUCLEOTIDE SEQUENCE [LARGE SCALE GENOMIC DNA]</scope>
    <source>
        <strain evidence="1 2">DSM 21035</strain>
    </source>
</reference>
<keyword evidence="2" id="KW-1185">Reference proteome</keyword>
<dbReference type="NCBIfam" id="NF003816">
    <property type="entry name" value="PRK05406.1-5"/>
    <property type="match status" value="1"/>
</dbReference>
<dbReference type="AlphaFoldDB" id="A0A1H9GU71"/>
<proteinExistence type="predicted"/>
<dbReference type="InterPro" id="IPR005501">
    <property type="entry name" value="LamB/YcsF/PxpA-like"/>
</dbReference>
<gene>
    <name evidence="1" type="ORF">SAMN05421824_1919</name>
</gene>
<dbReference type="RefSeq" id="WP_092578875.1">
    <property type="nucleotide sequence ID" value="NZ_FOFN01000002.1"/>
</dbReference>
<dbReference type="PANTHER" id="PTHR30292">
    <property type="entry name" value="UNCHARACTERIZED PROTEIN YBGL-RELATED"/>
    <property type="match status" value="1"/>
</dbReference>
<name>A0A1H9GU71_9FLAO</name>
<dbReference type="SUPFAM" id="SSF88713">
    <property type="entry name" value="Glycoside hydrolase/deacetylase"/>
    <property type="match status" value="1"/>
</dbReference>
<dbReference type="EMBL" id="FOFN01000002">
    <property type="protein sequence ID" value="SEQ53614.1"/>
    <property type="molecule type" value="Genomic_DNA"/>
</dbReference>
<sequence>MPQFSIDINADLGEGIGNDAQLMPFISSCNIACGGHAGDENTMRTAVRLAKRYNVKIGAHPSFPDVENFGRIPMEMPCAALFKTIEDQLNNLKAIIEEEHAALHHVKPHGALYNMAMKDKNIATVIVEVMKSMHLPVYLYVPYKSVIADVAVQNKIPIIYEAFADRNYNDDLTLVSRQKENAVLNDENEVFEHVFRMISEGKVKTASGKKIEIKAHTFCIHGDNPKAIGLVNRLVHSLESKDILIQ</sequence>
<dbReference type="GO" id="GO:0005975">
    <property type="term" value="P:carbohydrate metabolic process"/>
    <property type="evidence" value="ECO:0007669"/>
    <property type="project" value="InterPro"/>
</dbReference>